<dbReference type="STRING" id="168276.SAMN05444580_104110"/>
<sequence length="420" mass="44546">MRMHSRQMSFAGVALALCAAVLVPPPAARAFAEDICYTEDGAPAHNCGPLPPVCPLDDPDAPVCGLQAFAAYGFTLRRPLGGRSLVHTDSTYIIARSVGFSERDAYWIAAYDEATDLGSFAPRDVDGRLVPDADSLTTQDISGLVRTHFATGGFLFHFLPTMRGPSDAQPDGLSPDADDPAHEVMLTHLRRWAMAGPGSAAPLCTGGFTNPGADGDYATGAACYGDAEPAQIHGEYAVETPVAIPFDNETGEQVISGDVRSGQFDSWIGDNAWNARTGIYLHALGDRISHRACTDAGTITPPSPDRPEFRIDLNKPTCDQGPHAIRHEYETGVDFAGLEPGDRTTEAMLSMVYDELVAFAQARGTLDERATLPATKTALVSGGLVPALQIREPVERMTAVTEVGCRAGVGQFPGTPTCLA</sequence>
<dbReference type="EMBL" id="FNAB01000004">
    <property type="protein sequence ID" value="SDD37727.1"/>
    <property type="molecule type" value="Genomic_DNA"/>
</dbReference>
<evidence type="ECO:0000313" key="3">
    <source>
        <dbReference type="Proteomes" id="UP000199417"/>
    </source>
</evidence>
<protein>
    <submittedName>
        <fullName evidence="2">Uncharacterized protein</fullName>
    </submittedName>
</protein>
<organism evidence="2 3">
    <name type="scientific">Rhodococcus tukisamuensis</name>
    <dbReference type="NCBI Taxonomy" id="168276"/>
    <lineage>
        <taxon>Bacteria</taxon>
        <taxon>Bacillati</taxon>
        <taxon>Actinomycetota</taxon>
        <taxon>Actinomycetes</taxon>
        <taxon>Mycobacteriales</taxon>
        <taxon>Nocardiaceae</taxon>
        <taxon>Rhodococcus</taxon>
    </lineage>
</organism>
<dbReference type="Proteomes" id="UP000199417">
    <property type="component" value="Unassembled WGS sequence"/>
</dbReference>
<accession>A0A1G6UAV7</accession>
<gene>
    <name evidence="2" type="ORF">SAMN05444580_104110</name>
</gene>
<name>A0A1G6UAV7_9NOCA</name>
<reference evidence="2 3" key="1">
    <citation type="submission" date="2016-10" db="EMBL/GenBank/DDBJ databases">
        <authorList>
            <person name="de Groot N.N."/>
        </authorList>
    </citation>
    <scope>NUCLEOTIDE SEQUENCE [LARGE SCALE GENOMIC DNA]</scope>
    <source>
        <strain evidence="2 3">JCM 11308</strain>
    </source>
</reference>
<keyword evidence="1" id="KW-0732">Signal</keyword>
<feature type="signal peptide" evidence="1">
    <location>
        <begin position="1"/>
        <end position="30"/>
    </location>
</feature>
<proteinExistence type="predicted"/>
<keyword evidence="3" id="KW-1185">Reference proteome</keyword>
<feature type="chain" id="PRO_5038728245" evidence="1">
    <location>
        <begin position="31"/>
        <end position="420"/>
    </location>
</feature>
<evidence type="ECO:0000256" key="1">
    <source>
        <dbReference type="SAM" id="SignalP"/>
    </source>
</evidence>
<evidence type="ECO:0000313" key="2">
    <source>
        <dbReference type="EMBL" id="SDD37727.1"/>
    </source>
</evidence>
<dbReference type="AlphaFoldDB" id="A0A1G6UAV7"/>